<accession>A0A212FPH9</accession>
<gene>
    <name evidence="2" type="ORF">KGM_214326A</name>
</gene>
<feature type="non-terminal residue" evidence="2">
    <location>
        <position position="97"/>
    </location>
</feature>
<dbReference type="Proteomes" id="UP000007151">
    <property type="component" value="Unassembled WGS sequence"/>
</dbReference>
<dbReference type="KEGG" id="dpl:KGM_214326A"/>
<keyword evidence="3" id="KW-1185">Reference proteome</keyword>
<evidence type="ECO:0000313" key="2">
    <source>
        <dbReference type="EMBL" id="OWR55623.1"/>
    </source>
</evidence>
<keyword evidence="1" id="KW-0812">Transmembrane</keyword>
<feature type="transmembrane region" description="Helical" evidence="1">
    <location>
        <begin position="70"/>
        <end position="95"/>
    </location>
</feature>
<name>A0A212FPH9_DANPL</name>
<dbReference type="InParanoid" id="A0A212FPH9"/>
<dbReference type="AlphaFoldDB" id="A0A212FPH9"/>
<comment type="caution">
    <text evidence="2">The sequence shown here is derived from an EMBL/GenBank/DDBJ whole genome shotgun (WGS) entry which is preliminary data.</text>
</comment>
<keyword evidence="1" id="KW-0472">Membrane</keyword>
<feature type="transmembrane region" description="Helical" evidence="1">
    <location>
        <begin position="27"/>
        <end position="49"/>
    </location>
</feature>
<evidence type="ECO:0000256" key="1">
    <source>
        <dbReference type="SAM" id="Phobius"/>
    </source>
</evidence>
<organism evidence="2 3">
    <name type="scientific">Danaus plexippus plexippus</name>
    <dbReference type="NCBI Taxonomy" id="278856"/>
    <lineage>
        <taxon>Eukaryota</taxon>
        <taxon>Metazoa</taxon>
        <taxon>Ecdysozoa</taxon>
        <taxon>Arthropoda</taxon>
        <taxon>Hexapoda</taxon>
        <taxon>Insecta</taxon>
        <taxon>Pterygota</taxon>
        <taxon>Neoptera</taxon>
        <taxon>Endopterygota</taxon>
        <taxon>Lepidoptera</taxon>
        <taxon>Glossata</taxon>
        <taxon>Ditrysia</taxon>
        <taxon>Papilionoidea</taxon>
        <taxon>Nymphalidae</taxon>
        <taxon>Danainae</taxon>
        <taxon>Danaini</taxon>
        <taxon>Danaina</taxon>
        <taxon>Danaus</taxon>
        <taxon>Danaus</taxon>
    </lineage>
</organism>
<evidence type="ECO:0000313" key="3">
    <source>
        <dbReference type="Proteomes" id="UP000007151"/>
    </source>
</evidence>
<dbReference type="EMBL" id="AGBW02002744">
    <property type="protein sequence ID" value="OWR55623.1"/>
    <property type="molecule type" value="Genomic_DNA"/>
</dbReference>
<protein>
    <submittedName>
        <fullName evidence="2">Transposase like protein</fullName>
    </submittedName>
</protein>
<proteinExistence type="predicted"/>
<keyword evidence="1" id="KW-1133">Transmembrane helix</keyword>
<reference evidence="2 3" key="1">
    <citation type="journal article" date="2011" name="Cell">
        <title>The monarch butterfly genome yields insights into long-distance migration.</title>
        <authorList>
            <person name="Zhan S."/>
            <person name="Merlin C."/>
            <person name="Boore J.L."/>
            <person name="Reppert S.M."/>
        </authorList>
    </citation>
    <scope>NUCLEOTIDE SEQUENCE [LARGE SCALE GENOMIC DNA]</scope>
    <source>
        <strain evidence="2">F-2</strain>
    </source>
</reference>
<sequence>MDCVSLGLPSPVTDRSSWERDSGKRQMIYSFSLCFDYLLNKLIISNRIFYHDVSKPIREYEINDGNTVRLYVTALFVSRVVTASICIRAIFGILVSP</sequence>